<organism evidence="1">
    <name type="scientific">Anguilla anguilla</name>
    <name type="common">European freshwater eel</name>
    <name type="synonym">Muraena anguilla</name>
    <dbReference type="NCBI Taxonomy" id="7936"/>
    <lineage>
        <taxon>Eukaryota</taxon>
        <taxon>Metazoa</taxon>
        <taxon>Chordata</taxon>
        <taxon>Craniata</taxon>
        <taxon>Vertebrata</taxon>
        <taxon>Euteleostomi</taxon>
        <taxon>Actinopterygii</taxon>
        <taxon>Neopterygii</taxon>
        <taxon>Teleostei</taxon>
        <taxon>Anguilliformes</taxon>
        <taxon>Anguillidae</taxon>
        <taxon>Anguilla</taxon>
    </lineage>
</organism>
<proteinExistence type="predicted"/>
<sequence>MLAFSPPGAITEF</sequence>
<reference evidence="1" key="1">
    <citation type="submission" date="2014-11" db="EMBL/GenBank/DDBJ databases">
        <authorList>
            <person name="Amaro Gonzalez C."/>
        </authorList>
    </citation>
    <scope>NUCLEOTIDE SEQUENCE</scope>
</reference>
<protein>
    <submittedName>
        <fullName evidence="1">Uncharacterized protein</fullName>
    </submittedName>
</protein>
<reference evidence="1" key="2">
    <citation type="journal article" date="2015" name="Fish Shellfish Immunol.">
        <title>Early steps in the European eel (Anguilla anguilla)-Vibrio vulnificus interaction in the gills: Role of the RtxA13 toxin.</title>
        <authorList>
            <person name="Callol A."/>
            <person name="Pajuelo D."/>
            <person name="Ebbesson L."/>
            <person name="Teles M."/>
            <person name="MacKenzie S."/>
            <person name="Amaro C."/>
        </authorList>
    </citation>
    <scope>NUCLEOTIDE SEQUENCE</scope>
</reference>
<dbReference type="EMBL" id="GBXM01060805">
    <property type="protein sequence ID" value="JAH47772.1"/>
    <property type="molecule type" value="Transcribed_RNA"/>
</dbReference>
<evidence type="ECO:0000313" key="1">
    <source>
        <dbReference type="EMBL" id="JAH47772.1"/>
    </source>
</evidence>
<accession>A0A0E9T2N3</accession>
<name>A0A0E9T2N3_ANGAN</name>